<dbReference type="GO" id="GO:0006508">
    <property type="term" value="P:proteolysis"/>
    <property type="evidence" value="ECO:0007669"/>
    <property type="project" value="UniProtKB-KW"/>
</dbReference>
<dbReference type="AlphaFoldDB" id="I1ZK66"/>
<dbReference type="PATRIC" id="fig|1114965.3.peg.410"/>
<sequence>MHEMQYSDVLSISAKFQSTSYLNIVVRLKFFNLNFFSSSFQDFYTSIFPSPSMFLSCFLLYLRKNTDQKEKIMELKKRSEFPENELWDLTALYQGQEDFLRAIEKTREEINEFVRNYKGNLHTFEDFEAAFAVFEQIQIQLSHIGNYSFMPQTTDFGDEAFAEIAQAGMDFETWASVELSFFDDALVEADEEVLERLGQLPHLTFAIRQAKIKKAHYLGADVEKTLTNLGEVFYGPQDIYTKMRAGDFEMADFEVDGKVYKNSFVTYENFYQNHENAEIREKAFRSFSEGLRKHQNTAAAAYLAQVKSEKLIADMRGYDSVFDYLLAEQEVDRAMFDRQIDLIMKDFAPVAQKFLKHVAKVNSLEKMTFADWKLDLDSALNPDVTIDDAYDLVMKSVAPLGEEYSREIARYQTERWVDFAANEGKDSGGYAADPYRVHPYVLMSWTGRMSDIYTLIHEIGHSGQFIFSDNNQSYFNAHMSTYYVEAPSTFNELLLSDYLEHQFDDPRQKRFALAHRLTDTYFHNFITHLLEAAFQRKVYTLIEEGGTFGASKLNSIMKEVLTEFWGDAVEIDDDAALTWMRQSHYYMGLYSYTYSAGLVISTAGYLHLKNSENGAKDWLDLLKSGGSKTPLESAMIIGADISTDKPLRDTIQFLSDTVDQIIAYSAELGE</sequence>
<dbReference type="CDD" id="cd09609">
    <property type="entry name" value="M3B_PepF"/>
    <property type="match status" value="1"/>
</dbReference>
<protein>
    <submittedName>
        <fullName evidence="8">Oligoendopeptidase F</fullName>
    </submittedName>
</protein>
<dbReference type="Pfam" id="PF01432">
    <property type="entry name" value="Peptidase_M3"/>
    <property type="match status" value="1"/>
</dbReference>
<evidence type="ECO:0000313" key="9">
    <source>
        <dbReference type="Proteomes" id="UP000002865"/>
    </source>
</evidence>
<dbReference type="KEGG" id="scf:Spaf_0426"/>
<feature type="domain" description="Peptidase M3A/M3B catalytic" evidence="7">
    <location>
        <begin position="271"/>
        <end position="650"/>
    </location>
</feature>
<evidence type="ECO:0000256" key="2">
    <source>
        <dbReference type="ARBA" id="ARBA00022670"/>
    </source>
</evidence>
<dbReference type="HOGENOM" id="CLU_021290_1_1_9"/>
<evidence type="ECO:0000256" key="3">
    <source>
        <dbReference type="ARBA" id="ARBA00022723"/>
    </source>
</evidence>
<keyword evidence="4" id="KW-0378">Hydrolase</keyword>
<keyword evidence="2" id="KW-0645">Protease</keyword>
<dbReference type="InterPro" id="IPR045090">
    <property type="entry name" value="Pept_M3A_M3B"/>
</dbReference>
<dbReference type="GO" id="GO:0046872">
    <property type="term" value="F:metal ion binding"/>
    <property type="evidence" value="ECO:0007669"/>
    <property type="project" value="UniProtKB-KW"/>
</dbReference>
<dbReference type="PaxDb" id="1114965-Spaf_0426"/>
<keyword evidence="3" id="KW-0479">Metal-binding</keyword>
<name>I1ZK66_STRPA</name>
<dbReference type="Gene3D" id="1.10.1370.20">
    <property type="entry name" value="Oligoendopeptidase f, C-terminal domain"/>
    <property type="match status" value="1"/>
</dbReference>
<dbReference type="InterPro" id="IPR042088">
    <property type="entry name" value="OligoPept_F_C"/>
</dbReference>
<dbReference type="PANTHER" id="PTHR11804">
    <property type="entry name" value="PROTEASE M3 THIMET OLIGOPEPTIDASE-RELATED"/>
    <property type="match status" value="1"/>
</dbReference>
<dbReference type="InterPro" id="IPR004438">
    <property type="entry name" value="Peptidase_M3B"/>
</dbReference>
<dbReference type="GO" id="GO:0004222">
    <property type="term" value="F:metalloendopeptidase activity"/>
    <property type="evidence" value="ECO:0007669"/>
    <property type="project" value="InterPro"/>
</dbReference>
<dbReference type="NCBIfam" id="TIGR00181">
    <property type="entry name" value="pepF"/>
    <property type="match status" value="1"/>
</dbReference>
<keyword evidence="5" id="KW-0862">Zinc</keyword>
<evidence type="ECO:0000313" key="8">
    <source>
        <dbReference type="EMBL" id="AFJ25440.1"/>
    </source>
</evidence>
<reference evidence="8 9" key="1">
    <citation type="journal article" date="2012" name="PLoS ONE">
        <title>Complete Genome and Transcriptomes of Streptococcus parasanguinis FW213: Phylogenic Relations and Potential Virulence Mechanisms.</title>
        <authorList>
            <person name="Geng J."/>
            <person name="Chiu C.H."/>
            <person name="Tang P."/>
            <person name="Chen Y."/>
            <person name="Shieh H.R."/>
            <person name="Hu S."/>
            <person name="Chen Y.Y."/>
        </authorList>
    </citation>
    <scope>NUCLEOTIDE SEQUENCE [LARGE SCALE GENOMIC DNA]</scope>
    <source>
        <strain evidence="8 9">FW213</strain>
    </source>
</reference>
<dbReference type="SUPFAM" id="SSF55486">
    <property type="entry name" value="Metalloproteases ('zincins'), catalytic domain"/>
    <property type="match status" value="1"/>
</dbReference>
<evidence type="ECO:0000256" key="1">
    <source>
        <dbReference type="ARBA" id="ARBA00001947"/>
    </source>
</evidence>
<dbReference type="Proteomes" id="UP000002865">
    <property type="component" value="Chromosome"/>
</dbReference>
<comment type="cofactor">
    <cofactor evidence="1">
        <name>Zn(2+)</name>
        <dbReference type="ChEBI" id="CHEBI:29105"/>
    </cofactor>
</comment>
<dbReference type="Gene3D" id="1.20.140.70">
    <property type="entry name" value="Oligopeptidase f, N-terminal domain"/>
    <property type="match status" value="1"/>
</dbReference>
<dbReference type="STRING" id="1114965.Spaf_0426"/>
<accession>I1ZK66</accession>
<dbReference type="EMBL" id="CP003122">
    <property type="protein sequence ID" value="AFJ25440.1"/>
    <property type="molecule type" value="Genomic_DNA"/>
</dbReference>
<organism evidence="8 9">
    <name type="scientific">Streptococcus parasanguinis FW213</name>
    <dbReference type="NCBI Taxonomy" id="1114965"/>
    <lineage>
        <taxon>Bacteria</taxon>
        <taxon>Bacillati</taxon>
        <taxon>Bacillota</taxon>
        <taxon>Bacilli</taxon>
        <taxon>Lactobacillales</taxon>
        <taxon>Streptococcaceae</taxon>
        <taxon>Streptococcus</taxon>
    </lineage>
</organism>
<evidence type="ECO:0000256" key="6">
    <source>
        <dbReference type="ARBA" id="ARBA00023049"/>
    </source>
</evidence>
<proteinExistence type="predicted"/>
<dbReference type="eggNOG" id="COG1164">
    <property type="taxonomic scope" value="Bacteria"/>
</dbReference>
<evidence type="ECO:0000259" key="7">
    <source>
        <dbReference type="Pfam" id="PF01432"/>
    </source>
</evidence>
<evidence type="ECO:0000256" key="5">
    <source>
        <dbReference type="ARBA" id="ARBA00022833"/>
    </source>
</evidence>
<dbReference type="PANTHER" id="PTHR11804:SF45">
    <property type="entry name" value="SIMILAR TO OLIGOENDOPEPTIDASE"/>
    <property type="match status" value="1"/>
</dbReference>
<dbReference type="InterPro" id="IPR034009">
    <property type="entry name" value="M3B_PepF_4"/>
</dbReference>
<dbReference type="InterPro" id="IPR001567">
    <property type="entry name" value="Pept_M3A_M3B_dom"/>
</dbReference>
<dbReference type="GO" id="GO:0006518">
    <property type="term" value="P:peptide metabolic process"/>
    <property type="evidence" value="ECO:0007669"/>
    <property type="project" value="TreeGrafter"/>
</dbReference>
<evidence type="ECO:0000256" key="4">
    <source>
        <dbReference type="ARBA" id="ARBA00022801"/>
    </source>
</evidence>
<gene>
    <name evidence="8" type="ORF">Spaf_0426</name>
</gene>
<keyword evidence="6" id="KW-0482">Metalloprotease</keyword>